<dbReference type="PANTHER" id="PTHR46126">
    <property type="entry name" value="DYNACTIN SUBUNIT 5"/>
    <property type="match status" value="1"/>
</dbReference>
<keyword evidence="2" id="KW-0963">Cytoplasm</keyword>
<dbReference type="PANTHER" id="PTHR46126:SF1">
    <property type="entry name" value="DYNACTIN SUBUNIT 5"/>
    <property type="match status" value="1"/>
</dbReference>
<dbReference type="AlphaFoldDB" id="A0A9W4XM98"/>
<dbReference type="GO" id="GO:0005869">
    <property type="term" value="C:dynactin complex"/>
    <property type="evidence" value="ECO:0007669"/>
    <property type="project" value="TreeGrafter"/>
</dbReference>
<evidence type="ECO:0000313" key="7">
    <source>
        <dbReference type="Proteomes" id="UP001152885"/>
    </source>
</evidence>
<dbReference type="OrthoDB" id="417208at2759"/>
<evidence type="ECO:0000313" key="6">
    <source>
        <dbReference type="EMBL" id="CAI5759048.1"/>
    </source>
</evidence>
<dbReference type="Pfam" id="PF21711">
    <property type="entry name" value="DCTN5"/>
    <property type="match status" value="1"/>
</dbReference>
<keyword evidence="7" id="KW-1185">Reference proteome</keyword>
<comment type="caution">
    <text evidence="6">The sequence shown here is derived from an EMBL/GenBank/DDBJ whole genome shotgun (WGS) entry which is preliminary data.</text>
</comment>
<comment type="subcellular location">
    <subcellularLocation>
        <location evidence="1">Cytoplasm</location>
        <location evidence="1">Cytoskeleton</location>
    </subcellularLocation>
</comment>
<accession>A0A9W4XM98</accession>
<reference evidence="6" key="1">
    <citation type="submission" date="2022-12" db="EMBL/GenBank/DDBJ databases">
        <authorList>
            <person name="Brejova B."/>
        </authorList>
    </citation>
    <scope>NUCLEOTIDE SEQUENCE</scope>
</reference>
<evidence type="ECO:0000256" key="2">
    <source>
        <dbReference type="ARBA" id="ARBA00022490"/>
    </source>
</evidence>
<dbReference type="Gene3D" id="2.160.10.10">
    <property type="entry name" value="Hexapeptide repeat proteins"/>
    <property type="match status" value="1"/>
</dbReference>
<gene>
    <name evidence="6" type="ORF">CANVERA_P3557</name>
</gene>
<evidence type="ECO:0000256" key="5">
    <source>
        <dbReference type="ARBA" id="ARBA00034865"/>
    </source>
</evidence>
<keyword evidence="3" id="KW-0206">Cytoskeleton</keyword>
<comment type="similarity">
    <text evidence="4">Belongs to the dynactin subunits 5/6 family. Dynactin subunit 5 subfamily.</text>
</comment>
<proteinExistence type="inferred from homology"/>
<evidence type="ECO:0000256" key="3">
    <source>
        <dbReference type="ARBA" id="ARBA00023212"/>
    </source>
</evidence>
<dbReference type="Proteomes" id="UP001152885">
    <property type="component" value="Unassembled WGS sequence"/>
</dbReference>
<evidence type="ECO:0000256" key="1">
    <source>
        <dbReference type="ARBA" id="ARBA00004245"/>
    </source>
</evidence>
<dbReference type="InterPro" id="IPR047125">
    <property type="entry name" value="DCTN5"/>
</dbReference>
<sequence>MNWTETRNSNVNIKNVKLGANVTILDNVNIEASKVDSVQIGKYSIIKENSTIRLPSNGVSNIGAYVIIGNNCDIRSLNIGNRVMIEDGCVLNDGCVIYECCLIKSNCIIPSKMIIPAYCEVGGVPGKDFYIKPLNSSFKKVIEYEAKYLNIHY</sequence>
<dbReference type="InterPro" id="IPR011004">
    <property type="entry name" value="Trimer_LpxA-like_sf"/>
</dbReference>
<dbReference type="SUPFAM" id="SSF51161">
    <property type="entry name" value="Trimeric LpxA-like enzymes"/>
    <property type="match status" value="1"/>
</dbReference>
<organism evidence="6 7">
    <name type="scientific">Candida verbasci</name>
    <dbReference type="NCBI Taxonomy" id="1227364"/>
    <lineage>
        <taxon>Eukaryota</taxon>
        <taxon>Fungi</taxon>
        <taxon>Dikarya</taxon>
        <taxon>Ascomycota</taxon>
        <taxon>Saccharomycotina</taxon>
        <taxon>Pichiomycetes</taxon>
        <taxon>Debaryomycetaceae</taxon>
        <taxon>Candida/Lodderomyces clade</taxon>
        <taxon>Candida</taxon>
    </lineage>
</organism>
<name>A0A9W4XM98_9ASCO</name>
<protein>
    <recommendedName>
        <fullName evidence="5">Dynactin subunit 5</fullName>
    </recommendedName>
</protein>
<evidence type="ECO:0000256" key="4">
    <source>
        <dbReference type="ARBA" id="ARBA00034706"/>
    </source>
</evidence>
<dbReference type="EMBL" id="CANTUO010000003">
    <property type="protein sequence ID" value="CAI5759048.1"/>
    <property type="molecule type" value="Genomic_DNA"/>
</dbReference>